<dbReference type="Pfam" id="PF00011">
    <property type="entry name" value="HSP20"/>
    <property type="match status" value="1"/>
</dbReference>
<sequence length="121" mass="13224">MSALFELSDGGDETFDTLNSLHYSREETPENYVIKIAFQGLTKKELTLAVAAEDIFSVRPCLKIVGKRDNGFRILNGMINVAENASLREAAAAMNDGVLTIKVPKSEGKGPKPKPRDIEIS</sequence>
<proteinExistence type="inferred from homology"/>
<dbReference type="InterPro" id="IPR008978">
    <property type="entry name" value="HSP20-like_chaperone"/>
</dbReference>
<dbReference type="Proteomes" id="UP000015453">
    <property type="component" value="Unassembled WGS sequence"/>
</dbReference>
<dbReference type="AlphaFoldDB" id="S8CLB9"/>
<protein>
    <recommendedName>
        <fullName evidence="3">SHSP domain-containing protein</fullName>
    </recommendedName>
</protein>
<keyword evidence="5" id="KW-1185">Reference proteome</keyword>
<evidence type="ECO:0000259" key="3">
    <source>
        <dbReference type="PROSITE" id="PS01031"/>
    </source>
</evidence>
<gene>
    <name evidence="4" type="ORF">M569_06837</name>
</gene>
<dbReference type="EMBL" id="AUSU01002847">
    <property type="protein sequence ID" value="EPS67939.1"/>
    <property type="molecule type" value="Genomic_DNA"/>
</dbReference>
<feature type="domain" description="SHSP" evidence="3">
    <location>
        <begin position="14"/>
        <end position="121"/>
    </location>
</feature>
<comment type="similarity">
    <text evidence="1 2">Belongs to the small heat shock protein (HSP20) family.</text>
</comment>
<dbReference type="PROSITE" id="PS01031">
    <property type="entry name" value="SHSP"/>
    <property type="match status" value="1"/>
</dbReference>
<evidence type="ECO:0000256" key="2">
    <source>
        <dbReference type="RuleBase" id="RU003616"/>
    </source>
</evidence>
<name>S8CLB9_9LAMI</name>
<dbReference type="OrthoDB" id="1431247at2759"/>
<accession>S8CLB9</accession>
<organism evidence="4 5">
    <name type="scientific">Genlisea aurea</name>
    <dbReference type="NCBI Taxonomy" id="192259"/>
    <lineage>
        <taxon>Eukaryota</taxon>
        <taxon>Viridiplantae</taxon>
        <taxon>Streptophyta</taxon>
        <taxon>Embryophyta</taxon>
        <taxon>Tracheophyta</taxon>
        <taxon>Spermatophyta</taxon>
        <taxon>Magnoliopsida</taxon>
        <taxon>eudicotyledons</taxon>
        <taxon>Gunneridae</taxon>
        <taxon>Pentapetalae</taxon>
        <taxon>asterids</taxon>
        <taxon>lamiids</taxon>
        <taxon>Lamiales</taxon>
        <taxon>Lentibulariaceae</taxon>
        <taxon>Genlisea</taxon>
    </lineage>
</organism>
<reference evidence="4 5" key="1">
    <citation type="journal article" date="2013" name="BMC Genomics">
        <title>The miniature genome of a carnivorous plant Genlisea aurea contains a low number of genes and short non-coding sequences.</title>
        <authorList>
            <person name="Leushkin E.V."/>
            <person name="Sutormin R.A."/>
            <person name="Nabieva E.R."/>
            <person name="Penin A.A."/>
            <person name="Kondrashov A.S."/>
            <person name="Logacheva M.D."/>
        </authorList>
    </citation>
    <scope>NUCLEOTIDE SEQUENCE [LARGE SCALE GENOMIC DNA]</scope>
</reference>
<comment type="caution">
    <text evidence="4">The sequence shown here is derived from an EMBL/GenBank/DDBJ whole genome shotgun (WGS) entry which is preliminary data.</text>
</comment>
<evidence type="ECO:0000313" key="5">
    <source>
        <dbReference type="Proteomes" id="UP000015453"/>
    </source>
</evidence>
<dbReference type="InterPro" id="IPR002068">
    <property type="entry name" value="A-crystallin/Hsp20_dom"/>
</dbReference>
<dbReference type="SUPFAM" id="SSF49764">
    <property type="entry name" value="HSP20-like chaperones"/>
    <property type="match status" value="1"/>
</dbReference>
<dbReference type="Gene3D" id="2.60.40.790">
    <property type="match status" value="1"/>
</dbReference>
<evidence type="ECO:0000256" key="1">
    <source>
        <dbReference type="PROSITE-ProRule" id="PRU00285"/>
    </source>
</evidence>
<evidence type="ECO:0000313" key="4">
    <source>
        <dbReference type="EMBL" id="EPS67939.1"/>
    </source>
</evidence>